<proteinExistence type="predicted"/>
<dbReference type="InterPro" id="IPR050807">
    <property type="entry name" value="TransReg_Diox_bact_type"/>
</dbReference>
<keyword evidence="4" id="KW-1185">Reference proteome</keyword>
<dbReference type="GO" id="GO:0005829">
    <property type="term" value="C:cytosol"/>
    <property type="evidence" value="ECO:0007669"/>
    <property type="project" value="TreeGrafter"/>
</dbReference>
<protein>
    <submittedName>
        <fullName evidence="3">Helix-turn-helix domain-containing protein</fullName>
    </submittedName>
</protein>
<dbReference type="GO" id="GO:0003700">
    <property type="term" value="F:DNA-binding transcription factor activity"/>
    <property type="evidence" value="ECO:0007669"/>
    <property type="project" value="TreeGrafter"/>
</dbReference>
<dbReference type="AlphaFoldDB" id="A0A6N8UG27"/>
<reference evidence="3 4" key="2">
    <citation type="submission" date="2020-01" db="EMBL/GenBank/DDBJ databases">
        <title>Clostridiaceae sp. nov. isolated from the gut of human by culturomics.</title>
        <authorList>
            <person name="Chang Y."/>
        </authorList>
    </citation>
    <scope>NUCLEOTIDE SEQUENCE [LARGE SCALE GENOMIC DNA]</scope>
    <source>
        <strain evidence="3 4">DONG20-135</strain>
    </source>
</reference>
<organism evidence="3 4">
    <name type="scientific">Copranaerobaculum intestinale</name>
    <dbReference type="NCBI Taxonomy" id="2692629"/>
    <lineage>
        <taxon>Bacteria</taxon>
        <taxon>Bacillati</taxon>
        <taxon>Bacillota</taxon>
        <taxon>Erysipelotrichia</taxon>
        <taxon>Erysipelotrichales</taxon>
        <taxon>Erysipelotrichaceae</taxon>
        <taxon>Copranaerobaculum</taxon>
    </lineage>
</organism>
<comment type="caution">
    <text evidence="3">The sequence shown here is derived from an EMBL/GenBank/DDBJ whole genome shotgun (WGS) entry which is preliminary data.</text>
</comment>
<dbReference type="InterPro" id="IPR010982">
    <property type="entry name" value="Lambda_DNA-bd_dom_sf"/>
</dbReference>
<evidence type="ECO:0000256" key="1">
    <source>
        <dbReference type="ARBA" id="ARBA00023125"/>
    </source>
</evidence>
<dbReference type="RefSeq" id="WP_160625609.1">
    <property type="nucleotide sequence ID" value="NZ_WUUQ01000004.1"/>
</dbReference>
<reference evidence="3 4" key="1">
    <citation type="submission" date="2019-12" db="EMBL/GenBank/DDBJ databases">
        <authorList>
            <person name="Yang R."/>
        </authorList>
    </citation>
    <scope>NUCLEOTIDE SEQUENCE [LARGE SCALE GENOMIC DNA]</scope>
    <source>
        <strain evidence="3 4">DONG20-135</strain>
    </source>
</reference>
<feature type="domain" description="HTH cro/C1-type" evidence="2">
    <location>
        <begin position="16"/>
        <end position="70"/>
    </location>
</feature>
<dbReference type="Proteomes" id="UP000434036">
    <property type="component" value="Unassembled WGS sequence"/>
</dbReference>
<dbReference type="SUPFAM" id="SSF47413">
    <property type="entry name" value="lambda repressor-like DNA-binding domains"/>
    <property type="match status" value="1"/>
</dbReference>
<sequence length="145" mass="17050">MSTYDKQIYEHLGKRLRQLRKAKGYSLAQVAERLGKTKKTVQRYEMGMHRMEISTIRQLADLYEISYDELMQDIQQKMSMPKIYGDHQNNIDFLSDKPELLSLYQDICEKETLALLFDSAKDLEPSDLEMVLTIIRGIRKERGID</sequence>
<dbReference type="Pfam" id="PF13560">
    <property type="entry name" value="HTH_31"/>
    <property type="match status" value="1"/>
</dbReference>
<dbReference type="InterPro" id="IPR001387">
    <property type="entry name" value="Cro/C1-type_HTH"/>
</dbReference>
<dbReference type="PANTHER" id="PTHR46797">
    <property type="entry name" value="HTH-TYPE TRANSCRIPTIONAL REGULATOR"/>
    <property type="match status" value="1"/>
</dbReference>
<dbReference type="PANTHER" id="PTHR46797:SF1">
    <property type="entry name" value="METHYLPHOSPHONATE SYNTHASE"/>
    <property type="match status" value="1"/>
</dbReference>
<evidence type="ECO:0000259" key="2">
    <source>
        <dbReference type="PROSITE" id="PS50943"/>
    </source>
</evidence>
<accession>A0A6N8UG27</accession>
<keyword evidence="1" id="KW-0238">DNA-binding</keyword>
<dbReference type="CDD" id="cd00093">
    <property type="entry name" value="HTH_XRE"/>
    <property type="match status" value="1"/>
</dbReference>
<dbReference type="SMART" id="SM00530">
    <property type="entry name" value="HTH_XRE"/>
    <property type="match status" value="1"/>
</dbReference>
<evidence type="ECO:0000313" key="3">
    <source>
        <dbReference type="EMBL" id="MXQ74217.1"/>
    </source>
</evidence>
<dbReference type="EMBL" id="WUUQ01000004">
    <property type="protein sequence ID" value="MXQ74217.1"/>
    <property type="molecule type" value="Genomic_DNA"/>
</dbReference>
<evidence type="ECO:0000313" key="4">
    <source>
        <dbReference type="Proteomes" id="UP000434036"/>
    </source>
</evidence>
<dbReference type="PROSITE" id="PS50943">
    <property type="entry name" value="HTH_CROC1"/>
    <property type="match status" value="1"/>
</dbReference>
<gene>
    <name evidence="3" type="ORF">GSF08_09740</name>
</gene>
<name>A0A6N8UG27_9FIRM</name>
<dbReference type="GO" id="GO:0003677">
    <property type="term" value="F:DNA binding"/>
    <property type="evidence" value="ECO:0007669"/>
    <property type="project" value="UniProtKB-KW"/>
</dbReference>
<dbReference type="Gene3D" id="1.10.260.40">
    <property type="entry name" value="lambda repressor-like DNA-binding domains"/>
    <property type="match status" value="1"/>
</dbReference>